<dbReference type="AlphaFoldDB" id="A0A0J0XGM8"/>
<dbReference type="GeneID" id="28984575"/>
<protein>
    <submittedName>
        <fullName evidence="1">Uncharacterized protein</fullName>
    </submittedName>
</protein>
<gene>
    <name evidence="1" type="ORF">CC85DRAFT_287656</name>
</gene>
<proteinExistence type="predicted"/>
<dbReference type="RefSeq" id="XP_018276736.1">
    <property type="nucleotide sequence ID" value="XM_018423972.1"/>
</dbReference>
<name>A0A0J0XGM8_9TREE</name>
<dbReference type="EMBL" id="KQ087238">
    <property type="protein sequence ID" value="KLT40245.1"/>
    <property type="molecule type" value="Genomic_DNA"/>
</dbReference>
<keyword evidence="2" id="KW-1185">Reference proteome</keyword>
<reference evidence="1 2" key="1">
    <citation type="submission" date="2015-03" db="EMBL/GenBank/DDBJ databases">
        <title>Genomics and transcriptomics of the oil-accumulating basidiomycete yeast T. oleaginosus allow insights into substrate utilization and the diverse evolutionary trajectories of mating systems in fungi.</title>
        <authorList>
            <consortium name="DOE Joint Genome Institute"/>
            <person name="Kourist R."/>
            <person name="Kracht O."/>
            <person name="Bracharz F."/>
            <person name="Lipzen A."/>
            <person name="Nolan M."/>
            <person name="Ohm R."/>
            <person name="Grigoriev I."/>
            <person name="Sun S."/>
            <person name="Heitman J."/>
            <person name="Bruck T."/>
            <person name="Nowrousian M."/>
        </authorList>
    </citation>
    <scope>NUCLEOTIDE SEQUENCE [LARGE SCALE GENOMIC DNA]</scope>
    <source>
        <strain evidence="1 2">IBC0246</strain>
    </source>
</reference>
<accession>A0A0J0XGM8</accession>
<evidence type="ECO:0000313" key="2">
    <source>
        <dbReference type="Proteomes" id="UP000053611"/>
    </source>
</evidence>
<evidence type="ECO:0000313" key="1">
    <source>
        <dbReference type="EMBL" id="KLT40245.1"/>
    </source>
</evidence>
<organism evidence="1 2">
    <name type="scientific">Cutaneotrichosporon oleaginosum</name>
    <dbReference type="NCBI Taxonomy" id="879819"/>
    <lineage>
        <taxon>Eukaryota</taxon>
        <taxon>Fungi</taxon>
        <taxon>Dikarya</taxon>
        <taxon>Basidiomycota</taxon>
        <taxon>Agaricomycotina</taxon>
        <taxon>Tremellomycetes</taxon>
        <taxon>Trichosporonales</taxon>
        <taxon>Trichosporonaceae</taxon>
        <taxon>Cutaneotrichosporon</taxon>
    </lineage>
</organism>
<sequence>MPPDLDCWIEEDQRRNAHDVLEQDQFNAAISMWLTSWLACCQQMLAIARGCCRLYGRPYRPYQETRRPHCIWLSAMGHTILADKLTKLTSGQHDPAHAAHQFSSPAIHQLFTRARSLDLLTSCPISSISSIVHRRIIVSRADYTPRRNSCRTSRS</sequence>
<dbReference type="Proteomes" id="UP000053611">
    <property type="component" value="Unassembled WGS sequence"/>
</dbReference>